<protein>
    <submittedName>
        <fullName evidence="1">Uncharacterized protein</fullName>
    </submittedName>
</protein>
<dbReference type="Proteomes" id="UP000784294">
    <property type="component" value="Unassembled WGS sequence"/>
</dbReference>
<keyword evidence="2" id="KW-1185">Reference proteome</keyword>
<evidence type="ECO:0000313" key="2">
    <source>
        <dbReference type="Proteomes" id="UP000784294"/>
    </source>
</evidence>
<gene>
    <name evidence="1" type="ORF">PXEA_LOCUS19812</name>
</gene>
<reference evidence="1" key="1">
    <citation type="submission" date="2018-11" db="EMBL/GenBank/DDBJ databases">
        <authorList>
            <consortium name="Pathogen Informatics"/>
        </authorList>
    </citation>
    <scope>NUCLEOTIDE SEQUENCE</scope>
</reference>
<dbReference type="AlphaFoldDB" id="A0A448X2J1"/>
<comment type="caution">
    <text evidence="1">The sequence shown here is derived from an EMBL/GenBank/DDBJ whole genome shotgun (WGS) entry which is preliminary data.</text>
</comment>
<dbReference type="EMBL" id="CAAALY010079839">
    <property type="protein sequence ID" value="VEL26372.1"/>
    <property type="molecule type" value="Genomic_DNA"/>
</dbReference>
<accession>A0A448X2J1</accession>
<evidence type="ECO:0000313" key="1">
    <source>
        <dbReference type="EMBL" id="VEL26372.1"/>
    </source>
</evidence>
<organism evidence="1 2">
    <name type="scientific">Protopolystoma xenopodis</name>
    <dbReference type="NCBI Taxonomy" id="117903"/>
    <lineage>
        <taxon>Eukaryota</taxon>
        <taxon>Metazoa</taxon>
        <taxon>Spiralia</taxon>
        <taxon>Lophotrochozoa</taxon>
        <taxon>Platyhelminthes</taxon>
        <taxon>Monogenea</taxon>
        <taxon>Polyopisthocotylea</taxon>
        <taxon>Polystomatidea</taxon>
        <taxon>Polystomatidae</taxon>
        <taxon>Protopolystoma</taxon>
    </lineage>
</organism>
<proteinExistence type="predicted"/>
<sequence length="76" mass="8985">MRRPSVGDRGKKPSGYSWKETSDAMMRDGWLSRVMKQPVNKSNCGRLHSFEAHKLHLCRHHHHHPRHIQHHHLANL</sequence>
<name>A0A448X2J1_9PLAT</name>